<dbReference type="EMBL" id="JACHKS010000001">
    <property type="protein sequence ID" value="MBB6330020.1"/>
    <property type="molecule type" value="Genomic_DNA"/>
</dbReference>
<dbReference type="PANTHER" id="PTHR43280">
    <property type="entry name" value="ARAC-FAMILY TRANSCRIPTIONAL REGULATOR"/>
    <property type="match status" value="1"/>
</dbReference>
<dbReference type="SUPFAM" id="SSF46689">
    <property type="entry name" value="Homeodomain-like"/>
    <property type="match status" value="1"/>
</dbReference>
<dbReference type="InterPro" id="IPR009057">
    <property type="entry name" value="Homeodomain-like_sf"/>
</dbReference>
<keyword evidence="3" id="KW-0804">Transcription</keyword>
<dbReference type="PANTHER" id="PTHR43280:SF32">
    <property type="entry name" value="TRANSCRIPTIONAL REGULATORY PROTEIN"/>
    <property type="match status" value="1"/>
</dbReference>
<dbReference type="InterPro" id="IPR020449">
    <property type="entry name" value="Tscrpt_reg_AraC-type_HTH"/>
</dbReference>
<dbReference type="Proteomes" id="UP000587367">
    <property type="component" value="Unassembled WGS sequence"/>
</dbReference>
<dbReference type="InterPro" id="IPR018060">
    <property type="entry name" value="HTH_AraC"/>
</dbReference>
<protein>
    <submittedName>
        <fullName evidence="5">AraC-like DNA-binding protein</fullName>
    </submittedName>
</protein>
<reference evidence="5 6" key="1">
    <citation type="submission" date="2020-08" db="EMBL/GenBank/DDBJ databases">
        <title>Functional genomics of gut bacteria from endangered species of beetles.</title>
        <authorList>
            <person name="Carlos-Shanley C."/>
        </authorList>
    </citation>
    <scope>NUCLEOTIDE SEQUENCE [LARGE SCALE GENOMIC DNA]</scope>
    <source>
        <strain evidence="5 6">S00068</strain>
    </source>
</reference>
<keyword evidence="2" id="KW-0238">DNA-binding</keyword>
<dbReference type="RefSeq" id="WP_184553400.1">
    <property type="nucleotide sequence ID" value="NZ_JACHKS010000001.1"/>
</dbReference>
<evidence type="ECO:0000256" key="1">
    <source>
        <dbReference type="ARBA" id="ARBA00023015"/>
    </source>
</evidence>
<sequence>MNSIINLKSISEIYPFFKLKSSTVHPLIAVIDFSLVKNFIEDYTRVSTNFYCLIFKDTNNSNLKYGRKTVDFQDGSLICLAPNQILELEREGNDDENMSGWGLFIAPSLLNGYTLSKRIIDYSFFEYQTNEALHLSDKEKKILTDCIFNIEKELHTNIDRHSQTLIVSLLEVLLNYCTRFYDRQFITRRSSNEDVVGKFEKLLKDYFKTDLMKTSGLPSVKYFADKVFLSAKYFSDLLKKETGKNAKELIQYQLIEIAKENLLTSDVSVSEIAYDLGFEYPQYFSRLFKLKTGMTPLEFRNSVN</sequence>
<dbReference type="PROSITE" id="PS01124">
    <property type="entry name" value="HTH_ARAC_FAMILY_2"/>
    <property type="match status" value="1"/>
</dbReference>
<evidence type="ECO:0000259" key="4">
    <source>
        <dbReference type="PROSITE" id="PS01124"/>
    </source>
</evidence>
<dbReference type="PRINTS" id="PR00032">
    <property type="entry name" value="HTHARAC"/>
</dbReference>
<feature type="domain" description="HTH araC/xylS-type" evidence="4">
    <location>
        <begin position="201"/>
        <end position="302"/>
    </location>
</feature>
<dbReference type="SMART" id="SM00342">
    <property type="entry name" value="HTH_ARAC"/>
    <property type="match status" value="1"/>
</dbReference>
<dbReference type="Gene3D" id="1.10.10.60">
    <property type="entry name" value="Homeodomain-like"/>
    <property type="match status" value="2"/>
</dbReference>
<comment type="caution">
    <text evidence="5">The sequence shown here is derived from an EMBL/GenBank/DDBJ whole genome shotgun (WGS) entry which is preliminary data.</text>
</comment>
<evidence type="ECO:0000256" key="2">
    <source>
        <dbReference type="ARBA" id="ARBA00023125"/>
    </source>
</evidence>
<gene>
    <name evidence="5" type="ORF">HNP24_000970</name>
</gene>
<evidence type="ECO:0000256" key="3">
    <source>
        <dbReference type="ARBA" id="ARBA00023163"/>
    </source>
</evidence>
<organism evidence="5 6">
    <name type="scientific">Chryseobacterium sediminis</name>
    <dbReference type="NCBI Taxonomy" id="1679494"/>
    <lineage>
        <taxon>Bacteria</taxon>
        <taxon>Pseudomonadati</taxon>
        <taxon>Bacteroidota</taxon>
        <taxon>Flavobacteriia</taxon>
        <taxon>Flavobacteriales</taxon>
        <taxon>Weeksellaceae</taxon>
        <taxon>Chryseobacterium group</taxon>
        <taxon>Chryseobacterium</taxon>
    </lineage>
</organism>
<dbReference type="Pfam" id="PF12833">
    <property type="entry name" value="HTH_18"/>
    <property type="match status" value="1"/>
</dbReference>
<evidence type="ECO:0000313" key="6">
    <source>
        <dbReference type="Proteomes" id="UP000587367"/>
    </source>
</evidence>
<accession>A0ABR6PWC4</accession>
<name>A0ABR6PWC4_9FLAO</name>
<keyword evidence="6" id="KW-1185">Reference proteome</keyword>
<keyword evidence="1" id="KW-0805">Transcription regulation</keyword>
<proteinExistence type="predicted"/>
<evidence type="ECO:0000313" key="5">
    <source>
        <dbReference type="EMBL" id="MBB6330020.1"/>
    </source>
</evidence>